<dbReference type="Gene3D" id="3.40.50.2300">
    <property type="match status" value="2"/>
</dbReference>
<dbReference type="PROSITE" id="PS00356">
    <property type="entry name" value="HTH_LACI_1"/>
    <property type="match status" value="1"/>
</dbReference>
<dbReference type="PANTHER" id="PTHR30146:SF138">
    <property type="entry name" value="TRANSCRIPTIONAL REGULATORY PROTEIN"/>
    <property type="match status" value="1"/>
</dbReference>
<dbReference type="CDD" id="cd06273">
    <property type="entry name" value="PBP1_LacI-like"/>
    <property type="match status" value="1"/>
</dbReference>
<keyword evidence="1" id="KW-0805">Transcription regulation</keyword>
<dbReference type="PANTHER" id="PTHR30146">
    <property type="entry name" value="LACI-RELATED TRANSCRIPTIONAL REPRESSOR"/>
    <property type="match status" value="1"/>
</dbReference>
<dbReference type="Pfam" id="PF00356">
    <property type="entry name" value="LacI"/>
    <property type="match status" value="1"/>
</dbReference>
<dbReference type="InterPro" id="IPR000843">
    <property type="entry name" value="HTH_LacI"/>
</dbReference>
<dbReference type="Gene3D" id="1.10.260.40">
    <property type="entry name" value="lambda repressor-like DNA-binding domains"/>
    <property type="match status" value="1"/>
</dbReference>
<reference evidence="5 6" key="1">
    <citation type="submission" date="2018-05" db="EMBL/GenBank/DDBJ databases">
        <title>Spiribacter halobius sp. nov., a moderately halophilic bacterium isolated from marine solar saltern.</title>
        <authorList>
            <person name="Zheng W.-S."/>
            <person name="Lu D.-C."/>
            <person name="Du Z.-J."/>
        </authorList>
    </citation>
    <scope>NUCLEOTIDE SEQUENCE [LARGE SCALE GENOMIC DNA]</scope>
    <source>
        <strain evidence="5 6">E85</strain>
    </source>
</reference>
<protein>
    <submittedName>
        <fullName evidence="5">LacI family transcriptional regulator</fullName>
    </submittedName>
</protein>
<dbReference type="InterPro" id="IPR028082">
    <property type="entry name" value="Peripla_BP_I"/>
</dbReference>
<dbReference type="PROSITE" id="PS50932">
    <property type="entry name" value="HTH_LACI_2"/>
    <property type="match status" value="1"/>
</dbReference>
<gene>
    <name evidence="5" type="ORF">DEM34_04160</name>
</gene>
<proteinExistence type="predicted"/>
<dbReference type="EMBL" id="QFFI01000005">
    <property type="protein sequence ID" value="PWG64528.1"/>
    <property type="molecule type" value="Genomic_DNA"/>
</dbReference>
<dbReference type="InterPro" id="IPR046335">
    <property type="entry name" value="LacI/GalR-like_sensor"/>
</dbReference>
<dbReference type="RefSeq" id="WP_109676572.1">
    <property type="nucleotide sequence ID" value="NZ_CP086615.1"/>
</dbReference>
<organism evidence="5 6">
    <name type="scientific">Sediminicurvatus halobius</name>
    <dbReference type="NCBI Taxonomy" id="2182432"/>
    <lineage>
        <taxon>Bacteria</taxon>
        <taxon>Pseudomonadati</taxon>
        <taxon>Pseudomonadota</taxon>
        <taxon>Gammaproteobacteria</taxon>
        <taxon>Chromatiales</taxon>
        <taxon>Ectothiorhodospiraceae</taxon>
        <taxon>Sediminicurvatus</taxon>
    </lineage>
</organism>
<dbReference type="OrthoDB" id="9798934at2"/>
<dbReference type="Proteomes" id="UP000245474">
    <property type="component" value="Unassembled WGS sequence"/>
</dbReference>
<keyword evidence="6" id="KW-1185">Reference proteome</keyword>
<dbReference type="GO" id="GO:0003700">
    <property type="term" value="F:DNA-binding transcription factor activity"/>
    <property type="evidence" value="ECO:0007669"/>
    <property type="project" value="TreeGrafter"/>
</dbReference>
<evidence type="ECO:0000313" key="6">
    <source>
        <dbReference type="Proteomes" id="UP000245474"/>
    </source>
</evidence>
<dbReference type="SMART" id="SM00354">
    <property type="entry name" value="HTH_LACI"/>
    <property type="match status" value="1"/>
</dbReference>
<name>A0A2U2N635_9GAMM</name>
<evidence type="ECO:0000256" key="3">
    <source>
        <dbReference type="ARBA" id="ARBA00023163"/>
    </source>
</evidence>
<dbReference type="CDD" id="cd01392">
    <property type="entry name" value="HTH_LacI"/>
    <property type="match status" value="1"/>
</dbReference>
<evidence type="ECO:0000259" key="4">
    <source>
        <dbReference type="PROSITE" id="PS50932"/>
    </source>
</evidence>
<accession>A0A2U2N635</accession>
<sequence>MLLADVARHAGVSTASVSRVLNAPERVSDDVRRRVERAVAELGYIPSGAARALASRETRAMGALVPTLNNAIFASGINSLQRRLGQLGYALLVASCEYDLDEELQQARTLLAHGVEGLMVVGSAHAPELDRLVGQRGVPLVRCWTYDPDDEVACIGFDNRAAARGVAEYLLDLGHRRIGMIAGIRRGNDRAQARVDGVRQALAARGLELPAKRLVESRYDVAEGRQALRYLMAAPERPTAVICGNDVLAQGALFECQAEGLAVPGSLSITGFDDLKISAQLVPPLTTVRVPSAEMGERAADYLVESRRGAPLVNHVEVETSLVVRGTTAPPPA</sequence>
<dbReference type="Pfam" id="PF13377">
    <property type="entry name" value="Peripla_BP_3"/>
    <property type="match status" value="1"/>
</dbReference>
<dbReference type="SUPFAM" id="SSF53822">
    <property type="entry name" value="Periplasmic binding protein-like I"/>
    <property type="match status" value="1"/>
</dbReference>
<dbReference type="AlphaFoldDB" id="A0A2U2N635"/>
<dbReference type="GO" id="GO:0000976">
    <property type="term" value="F:transcription cis-regulatory region binding"/>
    <property type="evidence" value="ECO:0007669"/>
    <property type="project" value="TreeGrafter"/>
</dbReference>
<keyword evidence="3" id="KW-0804">Transcription</keyword>
<feature type="domain" description="HTH lacI-type" evidence="4">
    <location>
        <begin position="1"/>
        <end position="55"/>
    </location>
</feature>
<comment type="caution">
    <text evidence="5">The sequence shown here is derived from an EMBL/GenBank/DDBJ whole genome shotgun (WGS) entry which is preliminary data.</text>
</comment>
<keyword evidence="2" id="KW-0238">DNA-binding</keyword>
<evidence type="ECO:0000256" key="2">
    <source>
        <dbReference type="ARBA" id="ARBA00023125"/>
    </source>
</evidence>
<evidence type="ECO:0000313" key="5">
    <source>
        <dbReference type="EMBL" id="PWG64528.1"/>
    </source>
</evidence>
<dbReference type="InterPro" id="IPR010982">
    <property type="entry name" value="Lambda_DNA-bd_dom_sf"/>
</dbReference>
<dbReference type="SUPFAM" id="SSF47413">
    <property type="entry name" value="lambda repressor-like DNA-binding domains"/>
    <property type="match status" value="1"/>
</dbReference>
<evidence type="ECO:0000256" key="1">
    <source>
        <dbReference type="ARBA" id="ARBA00023015"/>
    </source>
</evidence>